<feature type="compositionally biased region" description="Polar residues" evidence="1">
    <location>
        <begin position="144"/>
        <end position="162"/>
    </location>
</feature>
<reference evidence="2 3" key="1">
    <citation type="submission" date="2024-01" db="EMBL/GenBank/DDBJ databases">
        <title>The genomes of 5 underutilized Papilionoideae crops provide insights into root nodulation and disease resistance.</title>
        <authorList>
            <person name="Yuan L."/>
        </authorList>
    </citation>
    <scope>NUCLEOTIDE SEQUENCE [LARGE SCALE GENOMIC DNA]</scope>
    <source>
        <strain evidence="2">LY-2023</strain>
        <tissue evidence="2">Leaf</tissue>
    </source>
</reference>
<keyword evidence="3" id="KW-1185">Reference proteome</keyword>
<feature type="region of interest" description="Disordered" evidence="1">
    <location>
        <begin position="1"/>
        <end position="28"/>
    </location>
</feature>
<gene>
    <name evidence="2" type="ORF">RJT34_04413</name>
</gene>
<evidence type="ECO:0000313" key="3">
    <source>
        <dbReference type="Proteomes" id="UP001359559"/>
    </source>
</evidence>
<comment type="caution">
    <text evidence="2">The sequence shown here is derived from an EMBL/GenBank/DDBJ whole genome shotgun (WGS) entry which is preliminary data.</text>
</comment>
<name>A0AAN9KPN3_CLITE</name>
<accession>A0AAN9KPN3</accession>
<organism evidence="2 3">
    <name type="scientific">Clitoria ternatea</name>
    <name type="common">Butterfly pea</name>
    <dbReference type="NCBI Taxonomy" id="43366"/>
    <lineage>
        <taxon>Eukaryota</taxon>
        <taxon>Viridiplantae</taxon>
        <taxon>Streptophyta</taxon>
        <taxon>Embryophyta</taxon>
        <taxon>Tracheophyta</taxon>
        <taxon>Spermatophyta</taxon>
        <taxon>Magnoliopsida</taxon>
        <taxon>eudicotyledons</taxon>
        <taxon>Gunneridae</taxon>
        <taxon>Pentapetalae</taxon>
        <taxon>rosids</taxon>
        <taxon>fabids</taxon>
        <taxon>Fabales</taxon>
        <taxon>Fabaceae</taxon>
        <taxon>Papilionoideae</taxon>
        <taxon>50 kb inversion clade</taxon>
        <taxon>NPAAA clade</taxon>
        <taxon>indigoferoid/millettioid clade</taxon>
        <taxon>Phaseoleae</taxon>
        <taxon>Clitoria</taxon>
    </lineage>
</organism>
<dbReference type="EMBL" id="JAYKXN010000001">
    <property type="protein sequence ID" value="KAK7319689.1"/>
    <property type="molecule type" value="Genomic_DNA"/>
</dbReference>
<feature type="region of interest" description="Disordered" evidence="1">
    <location>
        <begin position="121"/>
        <end position="175"/>
    </location>
</feature>
<proteinExistence type="predicted"/>
<evidence type="ECO:0000313" key="2">
    <source>
        <dbReference type="EMBL" id="KAK7319689.1"/>
    </source>
</evidence>
<feature type="compositionally biased region" description="Basic and acidic residues" evidence="1">
    <location>
        <begin position="127"/>
        <end position="136"/>
    </location>
</feature>
<dbReference type="Proteomes" id="UP001359559">
    <property type="component" value="Unassembled WGS sequence"/>
</dbReference>
<sequence>MGGKGSGQSTAPSHQKHSDGAEVDPSPAIIAPPSFGIVPSSSKVILSTKLKLFRPKKRCLPSYFTTAKVVLCRELPKQRIRRHHPVVPAANSGRRANQILSFNSIPSWTVGESRSLRIQEQAHLGKSGREEEKESRSSNFESEYANNGQVSRPKSSNFRNSSPPTPEARMRKFLI</sequence>
<evidence type="ECO:0000256" key="1">
    <source>
        <dbReference type="SAM" id="MobiDB-lite"/>
    </source>
</evidence>
<protein>
    <submittedName>
        <fullName evidence="2">Uncharacterized protein</fullName>
    </submittedName>
</protein>
<dbReference type="AlphaFoldDB" id="A0AAN9KPN3"/>